<keyword evidence="1" id="KW-0812">Transmembrane</keyword>
<evidence type="ECO:0000256" key="1">
    <source>
        <dbReference type="SAM" id="Phobius"/>
    </source>
</evidence>
<sequence length="96" mass="10586">MRFKTVKKVAIAGLLLSLALCFIGIFGMDPSSEQAGSMAIWAIVVLLFTMAVVLKWSRCPWCGELIIKKLFSIKECPHCGRDLETGKKKKGKGGRK</sequence>
<protein>
    <submittedName>
        <fullName evidence="2">Uncharacterized protein</fullName>
    </submittedName>
</protein>
<keyword evidence="1" id="KW-0472">Membrane</keyword>
<name>A0A9D1G3V8_9FIRM</name>
<gene>
    <name evidence="2" type="ORF">IAD42_00920</name>
</gene>
<dbReference type="Proteomes" id="UP000886876">
    <property type="component" value="Unassembled WGS sequence"/>
</dbReference>
<comment type="caution">
    <text evidence="2">The sequence shown here is derived from an EMBL/GenBank/DDBJ whole genome shotgun (WGS) entry which is preliminary data.</text>
</comment>
<feature type="transmembrane region" description="Helical" evidence="1">
    <location>
        <begin position="34"/>
        <end position="54"/>
    </location>
</feature>
<dbReference type="EMBL" id="DVJS01000022">
    <property type="protein sequence ID" value="HIS96517.1"/>
    <property type="molecule type" value="Genomic_DNA"/>
</dbReference>
<reference evidence="2" key="2">
    <citation type="journal article" date="2021" name="PeerJ">
        <title>Extensive microbial diversity within the chicken gut microbiome revealed by metagenomics and culture.</title>
        <authorList>
            <person name="Gilroy R."/>
            <person name="Ravi A."/>
            <person name="Getino M."/>
            <person name="Pursley I."/>
            <person name="Horton D.L."/>
            <person name="Alikhan N.F."/>
            <person name="Baker D."/>
            <person name="Gharbi K."/>
            <person name="Hall N."/>
            <person name="Watson M."/>
            <person name="Adriaenssens E.M."/>
            <person name="Foster-Nyarko E."/>
            <person name="Jarju S."/>
            <person name="Secka A."/>
            <person name="Antonio M."/>
            <person name="Oren A."/>
            <person name="Chaudhuri R.R."/>
            <person name="La Ragione R."/>
            <person name="Hildebrand F."/>
            <person name="Pallen M.J."/>
        </authorList>
    </citation>
    <scope>NUCLEOTIDE SEQUENCE</scope>
    <source>
        <strain evidence="2">ChiHecec3B27-6122</strain>
    </source>
</reference>
<proteinExistence type="predicted"/>
<evidence type="ECO:0000313" key="3">
    <source>
        <dbReference type="Proteomes" id="UP000886876"/>
    </source>
</evidence>
<organism evidence="2 3">
    <name type="scientific">Candidatus Scatomorpha pullistercoris</name>
    <dbReference type="NCBI Taxonomy" id="2840929"/>
    <lineage>
        <taxon>Bacteria</taxon>
        <taxon>Bacillati</taxon>
        <taxon>Bacillota</taxon>
        <taxon>Clostridia</taxon>
        <taxon>Eubacteriales</taxon>
        <taxon>Candidatus Scatomorpha</taxon>
    </lineage>
</organism>
<dbReference type="AlphaFoldDB" id="A0A9D1G3V8"/>
<evidence type="ECO:0000313" key="2">
    <source>
        <dbReference type="EMBL" id="HIS96517.1"/>
    </source>
</evidence>
<keyword evidence="1" id="KW-1133">Transmembrane helix</keyword>
<accession>A0A9D1G3V8</accession>
<feature type="transmembrane region" description="Helical" evidence="1">
    <location>
        <begin position="9"/>
        <end position="28"/>
    </location>
</feature>
<reference evidence="2" key="1">
    <citation type="submission" date="2020-10" db="EMBL/GenBank/DDBJ databases">
        <authorList>
            <person name="Gilroy R."/>
        </authorList>
    </citation>
    <scope>NUCLEOTIDE SEQUENCE</scope>
    <source>
        <strain evidence="2">ChiHecec3B27-6122</strain>
    </source>
</reference>